<dbReference type="AlphaFoldDB" id="B9FEP1"/>
<feature type="region of interest" description="Disordered" evidence="1">
    <location>
        <begin position="17"/>
        <end position="36"/>
    </location>
</feature>
<evidence type="ECO:0000313" key="2">
    <source>
        <dbReference type="EMBL" id="EEE60824.1"/>
    </source>
</evidence>
<reference evidence="2" key="2">
    <citation type="submission" date="2008-12" db="EMBL/GenBank/DDBJ databases">
        <title>Improved gene annotation of the rice (Oryza sativa) genomes.</title>
        <authorList>
            <person name="Wang J."/>
            <person name="Li R."/>
            <person name="Fan W."/>
            <person name="Huang Q."/>
            <person name="Zhang J."/>
            <person name="Zhou Y."/>
            <person name="Hu Y."/>
            <person name="Zi S."/>
            <person name="Li J."/>
            <person name="Ni P."/>
            <person name="Zheng H."/>
            <person name="Zhang Y."/>
            <person name="Zhao M."/>
            <person name="Hao Q."/>
            <person name="McDermott J."/>
            <person name="Samudrala R."/>
            <person name="Kristiansen K."/>
            <person name="Wong G.K.-S."/>
        </authorList>
    </citation>
    <scope>NUCLEOTIDE SEQUENCE</scope>
</reference>
<name>B9FEP1_ORYSJ</name>
<organism evidence="2">
    <name type="scientific">Oryza sativa subsp. japonica</name>
    <name type="common">Rice</name>
    <dbReference type="NCBI Taxonomy" id="39947"/>
    <lineage>
        <taxon>Eukaryota</taxon>
        <taxon>Viridiplantae</taxon>
        <taxon>Streptophyta</taxon>
        <taxon>Embryophyta</taxon>
        <taxon>Tracheophyta</taxon>
        <taxon>Spermatophyta</taxon>
        <taxon>Magnoliopsida</taxon>
        <taxon>Liliopsida</taxon>
        <taxon>Poales</taxon>
        <taxon>Poaceae</taxon>
        <taxon>BOP clade</taxon>
        <taxon>Oryzoideae</taxon>
        <taxon>Oryzeae</taxon>
        <taxon>Oryzinae</taxon>
        <taxon>Oryza</taxon>
        <taxon>Oryza sativa</taxon>
    </lineage>
</organism>
<evidence type="ECO:0000256" key="1">
    <source>
        <dbReference type="SAM" id="MobiDB-lite"/>
    </source>
</evidence>
<reference evidence="2" key="1">
    <citation type="journal article" date="2005" name="PLoS Biol.">
        <title>The genomes of Oryza sativa: a history of duplications.</title>
        <authorList>
            <person name="Yu J."/>
            <person name="Wang J."/>
            <person name="Lin W."/>
            <person name="Li S."/>
            <person name="Li H."/>
            <person name="Zhou J."/>
            <person name="Ni P."/>
            <person name="Dong W."/>
            <person name="Hu S."/>
            <person name="Zeng C."/>
            <person name="Zhang J."/>
            <person name="Zhang Y."/>
            <person name="Li R."/>
            <person name="Xu Z."/>
            <person name="Li S."/>
            <person name="Li X."/>
            <person name="Zheng H."/>
            <person name="Cong L."/>
            <person name="Lin L."/>
            <person name="Yin J."/>
            <person name="Geng J."/>
            <person name="Li G."/>
            <person name="Shi J."/>
            <person name="Liu J."/>
            <person name="Lv H."/>
            <person name="Li J."/>
            <person name="Wang J."/>
            <person name="Deng Y."/>
            <person name="Ran L."/>
            <person name="Shi X."/>
            <person name="Wang X."/>
            <person name="Wu Q."/>
            <person name="Li C."/>
            <person name="Ren X."/>
            <person name="Wang J."/>
            <person name="Wang X."/>
            <person name="Li D."/>
            <person name="Liu D."/>
            <person name="Zhang X."/>
            <person name="Ji Z."/>
            <person name="Zhao W."/>
            <person name="Sun Y."/>
            <person name="Zhang Z."/>
            <person name="Bao J."/>
            <person name="Han Y."/>
            <person name="Dong L."/>
            <person name="Ji J."/>
            <person name="Chen P."/>
            <person name="Wu S."/>
            <person name="Liu J."/>
            <person name="Xiao Y."/>
            <person name="Bu D."/>
            <person name="Tan J."/>
            <person name="Yang L."/>
            <person name="Ye C."/>
            <person name="Zhang J."/>
            <person name="Xu J."/>
            <person name="Zhou Y."/>
            <person name="Yu Y."/>
            <person name="Zhang B."/>
            <person name="Zhuang S."/>
            <person name="Wei H."/>
            <person name="Liu B."/>
            <person name="Lei M."/>
            <person name="Yu H."/>
            <person name="Li Y."/>
            <person name="Xu H."/>
            <person name="Wei S."/>
            <person name="He X."/>
            <person name="Fang L."/>
            <person name="Zhang Z."/>
            <person name="Zhang Y."/>
            <person name="Huang X."/>
            <person name="Su Z."/>
            <person name="Tong W."/>
            <person name="Li J."/>
            <person name="Tong Z."/>
            <person name="Li S."/>
            <person name="Ye J."/>
            <person name="Wang L."/>
            <person name="Fang L."/>
            <person name="Lei T."/>
            <person name="Chen C."/>
            <person name="Chen H."/>
            <person name="Xu Z."/>
            <person name="Li H."/>
            <person name="Huang H."/>
            <person name="Zhang F."/>
            <person name="Xu H."/>
            <person name="Li N."/>
            <person name="Zhao C."/>
            <person name="Li S."/>
            <person name="Dong L."/>
            <person name="Huang Y."/>
            <person name="Li L."/>
            <person name="Xi Y."/>
            <person name="Qi Q."/>
            <person name="Li W."/>
            <person name="Zhang B."/>
            <person name="Hu W."/>
            <person name="Zhang Y."/>
            <person name="Tian X."/>
            <person name="Jiao Y."/>
            <person name="Liang X."/>
            <person name="Jin J."/>
            <person name="Gao L."/>
            <person name="Zheng W."/>
            <person name="Hao B."/>
            <person name="Liu S."/>
            <person name="Wang W."/>
            <person name="Yuan L."/>
            <person name="Cao M."/>
            <person name="McDermott J."/>
            <person name="Samudrala R."/>
            <person name="Wang J."/>
            <person name="Wong G.K."/>
            <person name="Yang H."/>
        </authorList>
    </citation>
    <scope>NUCLEOTIDE SEQUENCE [LARGE SCALE GENOMIC DNA]</scope>
</reference>
<gene>
    <name evidence="2" type="ORF">OsJ_14435</name>
</gene>
<protein>
    <submittedName>
        <fullName evidence="2">Uncharacterized protein</fullName>
    </submittedName>
</protein>
<sequence>MLGDGGRLVAAFMRATAPPPQIPTGRRRDGRSKRHRIDGSIRMQRPEAERLTLEDSRRCLAFPLVKIDG</sequence>
<dbReference type="EMBL" id="CM000141">
    <property type="protein sequence ID" value="EEE60824.1"/>
    <property type="molecule type" value="Genomic_DNA"/>
</dbReference>
<proteinExistence type="predicted"/>
<accession>B9FEP1</accession>
<dbReference type="Proteomes" id="UP000007752">
    <property type="component" value="Chromosome 4"/>
</dbReference>